<dbReference type="Gene3D" id="1.10.8.710">
    <property type="match status" value="1"/>
</dbReference>
<dbReference type="InterPro" id="IPR042222">
    <property type="entry name" value="Dynein_2_N"/>
</dbReference>
<keyword evidence="11" id="KW-0505">Motor protein</keyword>
<evidence type="ECO:0000256" key="11">
    <source>
        <dbReference type="ARBA" id="ARBA00023175"/>
    </source>
</evidence>
<dbReference type="FunFam" id="1.10.8.720:FF:000007">
    <property type="entry name" value="Dynein axonemal heavy chain 6"/>
    <property type="match status" value="1"/>
</dbReference>
<dbReference type="GO" id="GO:0005930">
    <property type="term" value="C:axoneme"/>
    <property type="evidence" value="ECO:0007669"/>
    <property type="project" value="UniProtKB-SubCell"/>
</dbReference>
<keyword evidence="13" id="KW-0966">Cell projection</keyword>
<dbReference type="InterPro" id="IPR041589">
    <property type="entry name" value="DNAH3_AAA_lid_1"/>
</dbReference>
<keyword evidence="9 14" id="KW-0175">Coiled coil</keyword>
<dbReference type="FunFam" id="1.20.920.20:FF:000006">
    <property type="entry name" value="Dynein, axonemal, heavy chain 6"/>
    <property type="match status" value="1"/>
</dbReference>
<evidence type="ECO:0000256" key="15">
    <source>
        <dbReference type="SAM" id="MobiDB-lite"/>
    </source>
</evidence>
<dbReference type="Gene3D" id="6.10.140.1060">
    <property type="match status" value="1"/>
</dbReference>
<evidence type="ECO:0000313" key="18">
    <source>
        <dbReference type="Proteomes" id="UP001208570"/>
    </source>
</evidence>
<evidence type="ECO:0000256" key="7">
    <source>
        <dbReference type="ARBA" id="ARBA00022840"/>
    </source>
</evidence>
<dbReference type="GO" id="GO:0008569">
    <property type="term" value="F:minus-end-directed microtubule motor activity"/>
    <property type="evidence" value="ECO:0007669"/>
    <property type="project" value="InterPro"/>
</dbReference>
<evidence type="ECO:0000256" key="13">
    <source>
        <dbReference type="ARBA" id="ARBA00023273"/>
    </source>
</evidence>
<dbReference type="Pfam" id="PF18198">
    <property type="entry name" value="AAA_lid_11"/>
    <property type="match status" value="1"/>
</dbReference>
<evidence type="ECO:0000256" key="14">
    <source>
        <dbReference type="SAM" id="Coils"/>
    </source>
</evidence>
<dbReference type="PROSITE" id="PS00675">
    <property type="entry name" value="SIGMA54_INTERACT_1"/>
    <property type="match status" value="1"/>
</dbReference>
<dbReference type="Gene3D" id="3.10.490.20">
    <property type="match status" value="1"/>
</dbReference>
<dbReference type="Gene3D" id="3.20.180.20">
    <property type="entry name" value="Dynein heavy chain, N-terminal domain 2"/>
    <property type="match status" value="1"/>
</dbReference>
<dbReference type="FunFam" id="3.40.50.300:FF:001143">
    <property type="entry name" value="Dynein axonemal heavy chain 6"/>
    <property type="match status" value="1"/>
</dbReference>
<dbReference type="Gene3D" id="1.20.58.1120">
    <property type="match status" value="1"/>
</dbReference>
<dbReference type="Pfam" id="PF17857">
    <property type="entry name" value="AAA_lid_1"/>
    <property type="match status" value="1"/>
</dbReference>
<proteinExistence type="inferred from homology"/>
<dbReference type="FunFam" id="1.10.287.2620:FF:000001">
    <property type="entry name" value="Cytoplasmic dynein heavy chain 1"/>
    <property type="match status" value="1"/>
</dbReference>
<gene>
    <name evidence="17" type="ORF">LSH36_68g07003</name>
</gene>
<dbReference type="GO" id="GO:0051959">
    <property type="term" value="F:dynein light intermediate chain binding"/>
    <property type="evidence" value="ECO:0007669"/>
    <property type="project" value="InterPro"/>
</dbReference>
<keyword evidence="10" id="KW-0969">Cilium</keyword>
<dbReference type="FunFam" id="3.40.50.300:FF:000063">
    <property type="entry name" value="dynein heavy chain 6, axonemal"/>
    <property type="match status" value="1"/>
</dbReference>
<keyword evidence="8" id="KW-0243">Dynein</keyword>
<keyword evidence="7" id="KW-0067">ATP-binding</keyword>
<dbReference type="FunFam" id="1.10.8.710:FF:000004">
    <property type="entry name" value="Dynein axonemal heavy chain 6"/>
    <property type="match status" value="1"/>
</dbReference>
<dbReference type="Pfam" id="PF12781">
    <property type="entry name" value="AAA_9"/>
    <property type="match status" value="1"/>
</dbReference>
<dbReference type="FunFam" id="1.20.1270.280:FF:000009">
    <property type="entry name" value="Dynein, axonemal, heavy chain 6"/>
    <property type="match status" value="1"/>
</dbReference>
<dbReference type="Pfam" id="PF18199">
    <property type="entry name" value="Dynein_C"/>
    <property type="match status" value="1"/>
</dbReference>
<dbReference type="Pfam" id="PF12777">
    <property type="entry name" value="MT"/>
    <property type="match status" value="1"/>
</dbReference>
<dbReference type="SUPFAM" id="SSF52540">
    <property type="entry name" value="P-loop containing nucleoside triphosphate hydrolases"/>
    <property type="match status" value="4"/>
</dbReference>
<keyword evidence="18" id="KW-1185">Reference proteome</keyword>
<comment type="subcellular location">
    <subcellularLocation>
        <location evidence="1">Cytoplasm</location>
        <location evidence="1">Cytoskeleton</location>
        <location evidence="1">Cilium axoneme</location>
    </subcellularLocation>
</comment>
<dbReference type="EMBL" id="JAODUP010000068">
    <property type="protein sequence ID" value="KAK2164137.1"/>
    <property type="molecule type" value="Genomic_DNA"/>
</dbReference>
<comment type="caution">
    <text evidence="17">The sequence shown here is derived from an EMBL/GenBank/DDBJ whole genome shotgun (WGS) entry which is preliminary data.</text>
</comment>
<dbReference type="GO" id="GO:0005524">
    <property type="term" value="F:ATP binding"/>
    <property type="evidence" value="ECO:0007669"/>
    <property type="project" value="UniProtKB-KW"/>
</dbReference>
<dbReference type="FunFam" id="3.40.50.300:FF:000223">
    <property type="entry name" value="Dynein heavy chain 3, axonemal"/>
    <property type="match status" value="1"/>
</dbReference>
<dbReference type="Gene3D" id="1.10.472.130">
    <property type="match status" value="1"/>
</dbReference>
<dbReference type="InterPro" id="IPR003593">
    <property type="entry name" value="AAA+_ATPase"/>
</dbReference>
<dbReference type="InterPro" id="IPR035699">
    <property type="entry name" value="AAA_6"/>
</dbReference>
<dbReference type="Gene3D" id="1.20.920.30">
    <property type="match status" value="1"/>
</dbReference>
<dbReference type="Pfam" id="PF03028">
    <property type="entry name" value="Dynein_heavy"/>
    <property type="match status" value="1"/>
</dbReference>
<dbReference type="CDD" id="cd00009">
    <property type="entry name" value="AAA"/>
    <property type="match status" value="1"/>
</dbReference>
<dbReference type="InterPro" id="IPR043160">
    <property type="entry name" value="Dynein_C_barrel"/>
</dbReference>
<feature type="compositionally biased region" description="Low complexity" evidence="15">
    <location>
        <begin position="135"/>
        <end position="146"/>
    </location>
</feature>
<evidence type="ECO:0000256" key="6">
    <source>
        <dbReference type="ARBA" id="ARBA00022741"/>
    </source>
</evidence>
<dbReference type="FunFam" id="3.10.490.20:FF:000005">
    <property type="entry name" value="Dynein axonemal heavy chain 6"/>
    <property type="match status" value="1"/>
</dbReference>
<evidence type="ECO:0000256" key="9">
    <source>
        <dbReference type="ARBA" id="ARBA00023054"/>
    </source>
</evidence>
<evidence type="ECO:0000259" key="16">
    <source>
        <dbReference type="SMART" id="SM00382"/>
    </source>
</evidence>
<evidence type="ECO:0000256" key="8">
    <source>
        <dbReference type="ARBA" id="ARBA00023017"/>
    </source>
</evidence>
<dbReference type="FunFam" id="1.20.920.30:FF:000005">
    <property type="entry name" value="Dynein, axonemal, heavy chain 2"/>
    <property type="match status" value="1"/>
</dbReference>
<dbReference type="InterPro" id="IPR041658">
    <property type="entry name" value="AAA_lid_11"/>
</dbReference>
<dbReference type="Pfam" id="PF12780">
    <property type="entry name" value="AAA_8"/>
    <property type="match status" value="1"/>
</dbReference>
<dbReference type="GO" id="GO:0030286">
    <property type="term" value="C:dynein complex"/>
    <property type="evidence" value="ECO:0007669"/>
    <property type="project" value="UniProtKB-KW"/>
</dbReference>
<dbReference type="Pfam" id="PF12774">
    <property type="entry name" value="AAA_6"/>
    <property type="match status" value="1"/>
</dbReference>
<feature type="domain" description="AAA+ ATPase" evidence="16">
    <location>
        <begin position="2479"/>
        <end position="2637"/>
    </location>
</feature>
<dbReference type="InterPro" id="IPR043157">
    <property type="entry name" value="Dynein_AAA1S"/>
</dbReference>
<dbReference type="GO" id="GO:0007018">
    <property type="term" value="P:microtubule-based movement"/>
    <property type="evidence" value="ECO:0007669"/>
    <property type="project" value="InterPro"/>
</dbReference>
<protein>
    <recommendedName>
        <fullName evidence="16">AAA+ ATPase domain-containing protein</fullName>
    </recommendedName>
</protein>
<accession>A0AAD9NBG4</accession>
<dbReference type="InterPro" id="IPR026983">
    <property type="entry name" value="DHC"/>
</dbReference>
<dbReference type="FunFam" id="1.20.58.1120:FF:000007">
    <property type="entry name" value="Dynein heavy chain 4"/>
    <property type="match status" value="1"/>
</dbReference>
<dbReference type="SMART" id="SM00382">
    <property type="entry name" value="AAA"/>
    <property type="match status" value="3"/>
</dbReference>
<dbReference type="InterPro" id="IPR035706">
    <property type="entry name" value="AAA_9"/>
</dbReference>
<evidence type="ECO:0000256" key="10">
    <source>
        <dbReference type="ARBA" id="ARBA00023069"/>
    </source>
</evidence>
<feature type="coiled-coil region" evidence="14">
    <location>
        <begin position="821"/>
        <end position="855"/>
    </location>
</feature>
<dbReference type="FunFam" id="3.20.180.20:FF:000004">
    <property type="entry name" value="Dynein axonemal heavy chain 6"/>
    <property type="match status" value="1"/>
</dbReference>
<keyword evidence="3" id="KW-0963">Cytoplasm</keyword>
<dbReference type="PANTHER" id="PTHR22878:SF68">
    <property type="entry name" value="DYNEIN HEAVY CHAIN 6, AXONEMAL-LIKE"/>
    <property type="match status" value="1"/>
</dbReference>
<dbReference type="InterPro" id="IPR027417">
    <property type="entry name" value="P-loop_NTPase"/>
</dbReference>
<feature type="region of interest" description="Disordered" evidence="15">
    <location>
        <begin position="1"/>
        <end position="31"/>
    </location>
</feature>
<dbReference type="Gene3D" id="1.20.920.20">
    <property type="match status" value="1"/>
</dbReference>
<comment type="similarity">
    <text evidence="2">Belongs to the dynein heavy chain family.</text>
</comment>
<feature type="domain" description="AAA+ ATPase" evidence="16">
    <location>
        <begin position="2128"/>
        <end position="2280"/>
    </location>
</feature>
<dbReference type="InterPro" id="IPR004273">
    <property type="entry name" value="Dynein_heavy_D6_P-loop"/>
</dbReference>
<evidence type="ECO:0000256" key="12">
    <source>
        <dbReference type="ARBA" id="ARBA00023212"/>
    </source>
</evidence>
<dbReference type="Pfam" id="PF17852">
    <property type="entry name" value="Dynein_AAA_lid"/>
    <property type="match status" value="1"/>
</dbReference>
<keyword evidence="5" id="KW-0677">Repeat</keyword>
<evidence type="ECO:0000256" key="3">
    <source>
        <dbReference type="ARBA" id="ARBA00022490"/>
    </source>
</evidence>
<feature type="region of interest" description="Disordered" evidence="15">
    <location>
        <begin position="510"/>
        <end position="536"/>
    </location>
</feature>
<dbReference type="FunFam" id="3.40.50.300:FF:000362">
    <property type="entry name" value="Dynein, axonemal, heavy chain 6"/>
    <property type="match status" value="1"/>
</dbReference>
<dbReference type="InterPro" id="IPR042228">
    <property type="entry name" value="Dynein_linker_3"/>
</dbReference>
<dbReference type="InterPro" id="IPR042219">
    <property type="entry name" value="AAA_lid_11_sf"/>
</dbReference>
<dbReference type="Proteomes" id="UP001208570">
    <property type="component" value="Unassembled WGS sequence"/>
</dbReference>
<dbReference type="InterPro" id="IPR025662">
    <property type="entry name" value="Sigma_54_int_dom_ATP-bd_1"/>
</dbReference>
<name>A0AAD9NBG4_9ANNE</name>
<dbReference type="Pfam" id="PF12775">
    <property type="entry name" value="AAA_7"/>
    <property type="match status" value="1"/>
</dbReference>
<dbReference type="FunFam" id="1.10.472.130:FF:000015">
    <property type="entry name" value="Dynein heavy chain 7"/>
    <property type="match status" value="1"/>
</dbReference>
<dbReference type="FunFam" id="1.20.140.100:FF:000004">
    <property type="entry name" value="Dynein axonemal heavy chain 6"/>
    <property type="match status" value="1"/>
</dbReference>
<dbReference type="InterPro" id="IPR024743">
    <property type="entry name" value="Dynein_HC_stalk"/>
</dbReference>
<dbReference type="FunFam" id="3.40.50.300:FF:002141">
    <property type="entry name" value="Dynein heavy chain"/>
    <property type="match status" value="1"/>
</dbReference>
<evidence type="ECO:0000256" key="1">
    <source>
        <dbReference type="ARBA" id="ARBA00004430"/>
    </source>
</evidence>
<dbReference type="Gene3D" id="1.20.1270.280">
    <property type="match status" value="1"/>
</dbReference>
<dbReference type="GO" id="GO:0005874">
    <property type="term" value="C:microtubule"/>
    <property type="evidence" value="ECO:0007669"/>
    <property type="project" value="UniProtKB-KW"/>
</dbReference>
<dbReference type="Gene3D" id="1.20.140.100">
    <property type="entry name" value="Dynein heavy chain, N-terminal domain 2"/>
    <property type="match status" value="1"/>
</dbReference>
<dbReference type="GO" id="GO:0045505">
    <property type="term" value="F:dynein intermediate chain binding"/>
    <property type="evidence" value="ECO:0007669"/>
    <property type="project" value="InterPro"/>
</dbReference>
<reference evidence="17" key="1">
    <citation type="journal article" date="2023" name="Mol. Biol. Evol.">
        <title>Third-Generation Sequencing Reveals the Adaptive Role of the Epigenome in Three Deep-Sea Polychaetes.</title>
        <authorList>
            <person name="Perez M."/>
            <person name="Aroh O."/>
            <person name="Sun Y."/>
            <person name="Lan Y."/>
            <person name="Juniper S.K."/>
            <person name="Young C.R."/>
            <person name="Angers B."/>
            <person name="Qian P.Y."/>
        </authorList>
    </citation>
    <scope>NUCLEOTIDE SEQUENCE</scope>
    <source>
        <strain evidence="17">P08H-3</strain>
    </source>
</reference>
<dbReference type="Gene3D" id="1.10.8.720">
    <property type="entry name" value="Region D6 of dynein motor"/>
    <property type="match status" value="1"/>
</dbReference>
<sequence length="4197" mass="478782">MSSRLDIPQKSTLGAGKMKRAAGPSVSMSLPHVDPKQLKARLYSHPPKQVTGMNTMAFRINKATNSQLRNNARPNVPKLEPLPVLHRAQKQNKPEYIQKLAREKLEAEGFFSGEPPTKKRPGSVEPLDRPMSASPLPDLPDNLKLKQASFGGTMVESQEMPESPSPPKQAKPQTPRGKSHTEGASLPPSLQTEETPDYIELTNMDKIIELVRDNPNVGFLYLTPAVPKSSVYSHYYNLKVVAHENVDKSDHVTISSKGATRMRADDETEFVPLERWTQEYDYFTKLVKIGVFAKFRMWKAFSVWRTNVKNKKIVKAKKALNENLFIVNRSLRPALLNVREMCYRISDMGLCKVEKGHTYTLIEFRDAQFVHLREVSNRLEEFRDLVKEVVRSACRTALLEEGFTPDDYFIDGMESPGLYGDDGPGTGSSYMMQSNYDMDIYGEAPDKMTYTEQANKRSQCKRLTCFIRLADYLIVNTMHVLAVNSVSTMLNYLSEQLQKTPTLEEIQAWHKDPDENEEESSDSDKKNPSEDEEDIPTLPPLYITEFVLEPLQLTFSPDEEEFHDGLADVMKGFQDTVLRVQNLVPDTYFDAFTRPIINSKFEEKTCGDGPSLVTMFDDDKHLQGLINNIREAVQAAFNAANQYAETFDPHREFFKENESEDLEAIRKSEHDVAFFAESLARYHKQHKMALAIIEKRPLGMLLVDAVKMKLTLTPSPIRCLDVINDILPVKARSEVDRLLAELQDAQFKLESTPTTTLEFIEPLQKEAQIINDMYELIEQFDVPTPPEDFAVYQTLSPSINNVLNCIDKALAERDANVDKFCTHLDKDISELAKEVKEIKQESQVEVSKYEELEEVHAELKLKQLLWNSIDNWDGMVNEWMEVPFKQLDPEEMAATTARYGKTVYQLEKGLPPNGVVPMLKDRVEKMREKMPIITDLCNPNLRDRHWKRIYEVLEHTFNDEDDPMTLGKLIEIDAFHHSETIQEISGQASSEASLETILKKVEDSWKQTEFVVLPYKDYKDVFILGGTDDIQVLLDDSNINIATISSSRHVGPIKSRVEDWQKQLDLFSKTLEEWLTCQRNWLYLESIFSAPDIQRQLPAEAKMFLTVDKSFKETMRKVNKVPLAIRAATQPGLLETLQNNNALLDQIQKCLEAYLESKRVIFPRFYFLSNDELLEILAQTRNPLAVQPHLRKCFDAIAKLEFGIQAPQSSDGKATPGGEEKAEIQYNNEILAMLSPEGEKVSLGKGLKARGNVEDWLGKVEEGMFSNLRKLVKTAMTDFQRKEREEWVLCHASQEIINLENGVTYGQSCKVLLSDRYAERRKWKSEFTIIDESLLFMGKVYRPVKDLDKERFVVEVKREDIILTVSQIMWCRDVHEILEGDFDRLQAMEEFEQKNFKDLNKLAAIVRGELPKLARAVLCALITLDVHGRDIITELVRIEVDDVKNFEWQKQLRYYWDYDMDNCVVRMSNSVYVYGYEYLGASARLVITPLTDRCYLCLMGALQLDLGGAPAGPAGTGKTETTKDLAKSLAKQCVVFNCSDGLDYKMMGRFFSGLAQSGAWCCFDEFNRIDIEVLSVIAQQLITIKNAKSAKVSRFLFEGHEIKLVSTCAAFITMNPGYAGRTELPDNLKALFRPFAMMVPDYRLIAEVILYSEGFESSKTLAQKMTQMYKLCSEQLSQQDHYDFGMRALKSVLVMAGAQKRQNPDKDEDVVLIRALRDSNLPKFLKEDAVLFTAILQDLFPGVDIPDHDYGRLQEEIESVAADMKLQVVPSQIKKVIQLYETMLVRHGVMLVGPTGGGKTCIYRNLATTCENLYKEGLPDPFYQPVHTYVLNPKSITMGELYGEVNKLTLEWRDGLMPMLARACVSNTTEDHQWIVCDGPVDALWIENMNTVLDDNKMLCLANSERIKFTPFIHMLFEVQDLAVASPATVSRCGMVYVDATELKWMPYVQTWMAEKCSRMKDELRDYVWELFNRYVENGLRFIQKKCTEAMPQVDISKVQTLCKLFESLVLESRSVDLNADPAKLNPLICTTFVFCYLWSIGGNITDTYWDAFDTFVRQQFEDNGDAKLPNVGDLWGCYVDFELRRMDQWERIVPQFKYDKNLPFFDMLVPTVDTVRFGYLLEKLLAVKQSVLYTGDTGVGKSVVAKGVLSQISEPNGYVPIFINFSAQTSSIRTQEMIEGKLEKKRKNILGAPAGKRIIIFVDDLNMPKLDTYGSQPPIELLRQFQDFGGVYDREKFFWKEIHDVTVCAACAPPGGGRNPVTPRFIRHFSMLCVPPPSEHSLKHMFAAILSGFFYDFPHAVRQCTDSIVSAAVELYSRMSSDFLPTPAKSHYIFNLRDLSNSVQGILQADVGVIRDEKQIFRLFCHETLRVFHDRLINHEDKKSFYDILSELASKHFGQNVEPDSFAKDPIIFGDFIKVGAPKADRVYEDLSNIDKVQQALSDYLDDYNMTSSKEMKLVFFLDAIEHISRIIRMIRQERGNALLVGVGGTGKQSLTRLASHICGYKCFQIELSRGYDYAAFHEDLRKLYDMAGVQNQDTVFLFTDTQIVVEEFLEDINNILNSGEVPNLFEPDEFEKVIIGCRPAAKEAGVPEGNRDAIYDFFINRVRSNLHIVLAMSPVGSSFRSRCRMFPSLVNCCTIDWFTEWPPEALLSVSKSAFESIDIGTDELKEKISEMCMEIHTSVSTMATRFYNEMKRYYYTTPTSYLELINIYISMLVEKKKQLISARDRVKNGLTKLLETNELVDTMQIELVALEPELVKKSADTEALMEKLAVDQEKADAVRKVVKEDEAVAKVKAEETQAIADDAQRDLDEALPALDAAKEALKSLDKNDISELKVFSKPPELVQIVMEGVCLLLGSKTDWAAAKVVLGDSNFMNKLVEYDKDNISDAILRKLKKYVENPKFTPETVEKVSRAAKSMCMWVRAMDLYARVYRTVEPKRQKLAAAQDELNVVMTMLKEKQAKLAAVEAQIAELQKLYDDSVAEKRHLEKNMALTQARLKRAGKLTTALADEKVRWEESVVNFEFQIGNVVGDVFVAAACVAYYGAFTSIYRVELVEHWTNHCKGLDIPVTHGMTLESVLADPYEIRQWNTDGLPRDQLSTENAILVTRGRRWPLMIDPQEQANRWIRNKEATNGLKVIKLTDSSFLRTLENCIRIGMPVLLEDLGEQLDPALEPILLKQTFMQGGRTLIRLGDSDIEYDRNFAFYMTTKMANPHYLPEVCIKVTIINFTVTKTGLEDQLLSDVVSLERPDLEEQRTQLITKINADRTQLKAIEDRILKLLFESEGNILDNEELVNTLNDSKVTSGVINKRLAEAETTEKQISAAREKYRVVATRGSVMYFVVANMAEVDPMYQFSLKYFKQLFTNTIQNSQPSDNLQKRLQILLDQTTKDVYRNVARGLFEKDKLVFSFMLCSDIMSSDGLISDLEWNFFLRGAPGMDRDRPPKPDYPWLAQSIWNMAYDLHDIVPAFKNIHTELSVTPCWAQIGNTLVRANPETNEAYGPEPPEPSGEESNDDKVKGHWNKRLSGFQKLIFVKAFQEEKVVFVVTDFVRENLGQEFVEPPPTDLPTLYTDMSNVTPLVFVLSTGSDPMNAFQRFARDKGYTDRIHAISLGQGQGPVAEKLIGNAVKNGDWVFLQNCHLAASWMLPMEEIVKEMQEKPQNTHEDFRLFLSSMPAKHFPVSVLQNSVKVTNEPPKGIRSNLKRAFGEITNSFFDEHTLGLQWRRIVFGICFFHAIVLERKKFGPLGWNIKYEFSDSDRESALLNLQMFCKEGEIPWDALMYITGEITYGGRVTDAWDQRCLRSILKIFFHPDTLQQDYKYSPSGNYYAPLYDTLVEYRDYIEQLPLIDNPEIFGLHDNANIAFQRQETMSLVNTILDMQPCVSGSTGGKSSDDIVYDLAESIKEKLPDKLDMDEARQDMFDPDEKGRINSLTTALMQETDRFNKLLGVIKNSLDQLQRAIKGFVVMSEELERVYNAFINNQVPELWSNAAYPSLKPLSSWVKDLVLRCAFIQNWIKFGQPKSYWLSGFYFPQSFLTGTLQNHARKYELPIDHLSFSFRVLPHYRSQEEVTESMAKLSFGEEMEMDKEIEKPEDGVFVHGLFTDGFRWDDEHKAVADSRPGQMNSTVPMLHMEPAMDYESDPAHYNSPLYKTSARAGVLSTTGLSTNFVVTVHLPSNHSQDYWISKGAALLCQLDE</sequence>
<dbReference type="InterPro" id="IPR041466">
    <property type="entry name" value="Dynein_AAA5_ext"/>
</dbReference>
<evidence type="ECO:0000256" key="5">
    <source>
        <dbReference type="ARBA" id="ARBA00022737"/>
    </source>
</evidence>
<dbReference type="PANTHER" id="PTHR22878">
    <property type="entry name" value="DYNEIN HEAVY CHAIN 6, AXONEMAL-LIKE-RELATED"/>
    <property type="match status" value="1"/>
</dbReference>
<keyword evidence="6" id="KW-0547">Nucleotide-binding</keyword>
<dbReference type="InterPro" id="IPR024317">
    <property type="entry name" value="Dynein_heavy_chain_D4_dom"/>
</dbReference>
<dbReference type="InterPro" id="IPR013602">
    <property type="entry name" value="Dynein_heavy_linker"/>
</dbReference>
<dbReference type="Gene3D" id="3.40.50.300">
    <property type="entry name" value="P-loop containing nucleotide triphosphate hydrolases"/>
    <property type="match status" value="5"/>
</dbReference>
<dbReference type="InterPro" id="IPR041228">
    <property type="entry name" value="Dynein_C"/>
</dbReference>
<feature type="region of interest" description="Disordered" evidence="15">
    <location>
        <begin position="107"/>
        <end position="197"/>
    </location>
</feature>
<dbReference type="Pfam" id="PF08393">
    <property type="entry name" value="DHC_N2"/>
    <property type="match status" value="1"/>
</dbReference>
<evidence type="ECO:0000256" key="4">
    <source>
        <dbReference type="ARBA" id="ARBA00022701"/>
    </source>
</evidence>
<feature type="domain" description="AAA+ ATPase" evidence="16">
    <location>
        <begin position="1504"/>
        <end position="1643"/>
    </location>
</feature>
<feature type="coiled-coil region" evidence="14">
    <location>
        <begin position="2945"/>
        <end position="2993"/>
    </location>
</feature>
<evidence type="ECO:0000256" key="2">
    <source>
        <dbReference type="ARBA" id="ARBA00008887"/>
    </source>
</evidence>
<evidence type="ECO:0000313" key="17">
    <source>
        <dbReference type="EMBL" id="KAK2164137.1"/>
    </source>
</evidence>
<organism evidence="17 18">
    <name type="scientific">Paralvinella palmiformis</name>
    <dbReference type="NCBI Taxonomy" id="53620"/>
    <lineage>
        <taxon>Eukaryota</taxon>
        <taxon>Metazoa</taxon>
        <taxon>Spiralia</taxon>
        <taxon>Lophotrochozoa</taxon>
        <taxon>Annelida</taxon>
        <taxon>Polychaeta</taxon>
        <taxon>Sedentaria</taxon>
        <taxon>Canalipalpata</taxon>
        <taxon>Terebellida</taxon>
        <taxon>Terebelliformia</taxon>
        <taxon>Alvinellidae</taxon>
        <taxon>Paralvinella</taxon>
    </lineage>
</organism>
<dbReference type="FunFam" id="1.10.8.1220:FF:000001">
    <property type="entry name" value="Dynein axonemal heavy chain 5"/>
    <property type="match status" value="1"/>
</dbReference>
<feature type="region of interest" description="Disordered" evidence="15">
    <location>
        <begin position="3496"/>
        <end position="3520"/>
    </location>
</feature>
<keyword evidence="4" id="KW-0493">Microtubule</keyword>
<keyword evidence="12" id="KW-0206">Cytoskeleton</keyword>
<dbReference type="Gene3D" id="1.10.287.2620">
    <property type="match status" value="1"/>
</dbReference>
<dbReference type="Gene3D" id="1.10.8.1220">
    <property type="match status" value="1"/>
</dbReference>